<gene>
    <name evidence="14" type="ORF">SNE40_015522</name>
</gene>
<name>A0AAN8PEY8_PATCE</name>
<feature type="transmembrane region" description="Helical" evidence="12">
    <location>
        <begin position="241"/>
        <end position="260"/>
    </location>
</feature>
<dbReference type="SMART" id="SM00225">
    <property type="entry name" value="BTB"/>
    <property type="match status" value="1"/>
</dbReference>
<feature type="transmembrane region" description="Helical" evidence="12">
    <location>
        <begin position="266"/>
        <end position="289"/>
    </location>
</feature>
<dbReference type="EMBL" id="JAZGQO010000010">
    <property type="protein sequence ID" value="KAK6177417.1"/>
    <property type="molecule type" value="Genomic_DNA"/>
</dbReference>
<dbReference type="InterPro" id="IPR000210">
    <property type="entry name" value="BTB/POZ_dom"/>
</dbReference>
<dbReference type="PRINTS" id="PR01498">
    <property type="entry name" value="SHAWCHANNEL"/>
</dbReference>
<dbReference type="GO" id="GO:0001508">
    <property type="term" value="P:action potential"/>
    <property type="evidence" value="ECO:0007669"/>
    <property type="project" value="TreeGrafter"/>
</dbReference>
<feature type="transmembrane region" description="Helical" evidence="12">
    <location>
        <begin position="153"/>
        <end position="177"/>
    </location>
</feature>
<dbReference type="Gene3D" id="3.30.710.10">
    <property type="entry name" value="Potassium Channel Kv1.1, Chain A"/>
    <property type="match status" value="1"/>
</dbReference>
<feature type="domain" description="BTB" evidence="13">
    <location>
        <begin position="3"/>
        <end position="67"/>
    </location>
</feature>
<evidence type="ECO:0000313" key="15">
    <source>
        <dbReference type="Proteomes" id="UP001347796"/>
    </source>
</evidence>
<dbReference type="PRINTS" id="PR00169">
    <property type="entry name" value="KCHANNEL"/>
</dbReference>
<dbReference type="InterPro" id="IPR005821">
    <property type="entry name" value="Ion_trans_dom"/>
</dbReference>
<dbReference type="SUPFAM" id="SSF81324">
    <property type="entry name" value="Voltage-gated potassium channels"/>
    <property type="match status" value="1"/>
</dbReference>
<dbReference type="CDD" id="cd18317">
    <property type="entry name" value="BTB_POZ_Kv"/>
    <property type="match status" value="1"/>
</dbReference>
<dbReference type="Pfam" id="PF02214">
    <property type="entry name" value="BTB_2"/>
    <property type="match status" value="1"/>
</dbReference>
<dbReference type="Proteomes" id="UP001347796">
    <property type="component" value="Unassembled WGS sequence"/>
</dbReference>
<dbReference type="GO" id="GO:0051260">
    <property type="term" value="P:protein homooligomerization"/>
    <property type="evidence" value="ECO:0007669"/>
    <property type="project" value="InterPro"/>
</dbReference>
<dbReference type="PANTHER" id="PTHR11537:SF254">
    <property type="entry name" value="POTASSIUM VOLTAGE-GATED CHANNEL PROTEIN SHAB"/>
    <property type="match status" value="1"/>
</dbReference>
<evidence type="ECO:0000256" key="8">
    <source>
        <dbReference type="ARBA" id="ARBA00022989"/>
    </source>
</evidence>
<evidence type="ECO:0000256" key="6">
    <source>
        <dbReference type="ARBA" id="ARBA00022882"/>
    </source>
</evidence>
<evidence type="ECO:0000256" key="5">
    <source>
        <dbReference type="ARBA" id="ARBA00022826"/>
    </source>
</evidence>
<evidence type="ECO:0000256" key="7">
    <source>
        <dbReference type="ARBA" id="ARBA00022958"/>
    </source>
</evidence>
<dbReference type="InterPro" id="IPR028325">
    <property type="entry name" value="VG_K_chnl"/>
</dbReference>
<keyword evidence="10 12" id="KW-0472">Membrane</keyword>
<keyword evidence="2" id="KW-0813">Transport</keyword>
<dbReference type="PROSITE" id="PS50097">
    <property type="entry name" value="BTB"/>
    <property type="match status" value="1"/>
</dbReference>
<keyword evidence="4 12" id="KW-0812">Transmembrane</keyword>
<evidence type="ECO:0000256" key="11">
    <source>
        <dbReference type="ARBA" id="ARBA00023303"/>
    </source>
</evidence>
<dbReference type="InterPro" id="IPR003131">
    <property type="entry name" value="T1-type_BTB"/>
</dbReference>
<keyword evidence="11" id="KW-0407">Ion channel</keyword>
<evidence type="ECO:0000256" key="2">
    <source>
        <dbReference type="ARBA" id="ARBA00022448"/>
    </source>
</evidence>
<feature type="transmembrane region" description="Helical" evidence="12">
    <location>
        <begin position="398"/>
        <end position="428"/>
    </location>
</feature>
<dbReference type="Gene3D" id="1.10.287.70">
    <property type="match status" value="1"/>
</dbReference>
<keyword evidence="6" id="KW-0851">Voltage-gated channel</keyword>
<dbReference type="InterPro" id="IPR027359">
    <property type="entry name" value="Volt_channel_dom_sf"/>
</dbReference>
<evidence type="ECO:0000256" key="1">
    <source>
        <dbReference type="ARBA" id="ARBA00004141"/>
    </source>
</evidence>
<dbReference type="GO" id="GO:0005249">
    <property type="term" value="F:voltage-gated potassium channel activity"/>
    <property type="evidence" value="ECO:0007669"/>
    <property type="project" value="InterPro"/>
</dbReference>
<dbReference type="AlphaFoldDB" id="A0AAN8PEY8"/>
<evidence type="ECO:0000256" key="4">
    <source>
        <dbReference type="ARBA" id="ARBA00022692"/>
    </source>
</evidence>
<dbReference type="GO" id="GO:0008076">
    <property type="term" value="C:voltage-gated potassium channel complex"/>
    <property type="evidence" value="ECO:0007669"/>
    <property type="project" value="InterPro"/>
</dbReference>
<keyword evidence="7" id="KW-0630">Potassium</keyword>
<feature type="transmembrane region" description="Helical" evidence="12">
    <location>
        <begin position="341"/>
        <end position="362"/>
    </location>
</feature>
<organism evidence="14 15">
    <name type="scientific">Patella caerulea</name>
    <name type="common">Rayed Mediterranean limpet</name>
    <dbReference type="NCBI Taxonomy" id="87958"/>
    <lineage>
        <taxon>Eukaryota</taxon>
        <taxon>Metazoa</taxon>
        <taxon>Spiralia</taxon>
        <taxon>Lophotrochozoa</taxon>
        <taxon>Mollusca</taxon>
        <taxon>Gastropoda</taxon>
        <taxon>Patellogastropoda</taxon>
        <taxon>Patelloidea</taxon>
        <taxon>Patellidae</taxon>
        <taxon>Patella</taxon>
    </lineage>
</organism>
<dbReference type="InterPro" id="IPR003974">
    <property type="entry name" value="K_chnl_volt-dep_Kv3"/>
</dbReference>
<protein>
    <recommendedName>
        <fullName evidence="13">BTB domain-containing protein</fullName>
    </recommendedName>
</protein>
<keyword evidence="15" id="KW-1185">Reference proteome</keyword>
<sequence length="454" mass="52423">MTERFTVNVSGRKFEISRHLLEKFPESTLTKMCFAAEENEEIFLERPLSAFEAILEFYQTGDLHVPESRCYNGFTEEIKFWGFCESDISTCCQRKLASFRSGQRDLNEYEKYEMTYTNYSTRESSCCGFMSGKWRSVAWNLLDNCSYNIFAKVLYVVSILVVLTSTITTILLTHVIFDEHLNLEGWKLYFGDTYKDHKHIVEFITQLHNGGTKNYSAFNVTKEELDEFPTEFRVKNVPLTLISYCCTAFFTIELILRLVFCPSLKLFFKFALNIIDVLAVIVAYVDICLNQISQKEEYSSNYFDLIQLLQVLRMLRLFRLTRNITGARVLVFAVKNSVKELFFMFILLSINAVLFATLVYCFDDNFDNLSYAIWWAFITMTTVGYGDVVPSNTGGRVVGVVCASTGIVLIALTIPLFVNNFLAIYTFAQSKELVEKDKMKIHPQDYRPTEKENG</sequence>
<dbReference type="SUPFAM" id="SSF54695">
    <property type="entry name" value="POZ domain"/>
    <property type="match status" value="1"/>
</dbReference>
<dbReference type="InterPro" id="IPR011333">
    <property type="entry name" value="SKP1/BTB/POZ_sf"/>
</dbReference>
<evidence type="ECO:0000313" key="14">
    <source>
        <dbReference type="EMBL" id="KAK6177417.1"/>
    </source>
</evidence>
<feature type="transmembrane region" description="Helical" evidence="12">
    <location>
        <begin position="369"/>
        <end position="386"/>
    </location>
</feature>
<comment type="caution">
    <text evidence="14">The sequence shown here is derived from an EMBL/GenBank/DDBJ whole genome shotgun (WGS) entry which is preliminary data.</text>
</comment>
<comment type="subcellular location">
    <subcellularLocation>
        <location evidence="1">Membrane</location>
        <topology evidence="1">Multi-pass membrane protein</topology>
    </subcellularLocation>
</comment>
<dbReference type="Gene3D" id="1.20.120.350">
    <property type="entry name" value="Voltage-gated potassium channels. Chain C"/>
    <property type="match status" value="1"/>
</dbReference>
<reference evidence="14 15" key="1">
    <citation type="submission" date="2024-01" db="EMBL/GenBank/DDBJ databases">
        <title>The genome of the rayed Mediterranean limpet Patella caerulea (Linnaeus, 1758).</title>
        <authorList>
            <person name="Anh-Thu Weber A."/>
            <person name="Halstead-Nussloch G."/>
        </authorList>
    </citation>
    <scope>NUCLEOTIDE SEQUENCE [LARGE SCALE GENOMIC DNA]</scope>
    <source>
        <strain evidence="14">AATW-2023a</strain>
        <tissue evidence="14">Whole specimen</tissue>
    </source>
</reference>
<keyword evidence="3" id="KW-0633">Potassium transport</keyword>
<keyword evidence="5" id="KW-0631">Potassium channel</keyword>
<evidence type="ECO:0000259" key="13">
    <source>
        <dbReference type="PROSITE" id="PS50097"/>
    </source>
</evidence>
<evidence type="ECO:0000256" key="10">
    <source>
        <dbReference type="ARBA" id="ARBA00023136"/>
    </source>
</evidence>
<evidence type="ECO:0000256" key="12">
    <source>
        <dbReference type="SAM" id="Phobius"/>
    </source>
</evidence>
<evidence type="ECO:0000256" key="9">
    <source>
        <dbReference type="ARBA" id="ARBA00023065"/>
    </source>
</evidence>
<evidence type="ECO:0000256" key="3">
    <source>
        <dbReference type="ARBA" id="ARBA00022538"/>
    </source>
</evidence>
<dbReference type="PANTHER" id="PTHR11537">
    <property type="entry name" value="VOLTAGE-GATED POTASSIUM CHANNEL"/>
    <property type="match status" value="1"/>
</dbReference>
<accession>A0AAN8PEY8</accession>
<keyword evidence="8 12" id="KW-1133">Transmembrane helix</keyword>
<dbReference type="Pfam" id="PF00520">
    <property type="entry name" value="Ion_trans"/>
    <property type="match status" value="1"/>
</dbReference>
<keyword evidence="9" id="KW-0406">Ion transport</keyword>
<proteinExistence type="predicted"/>